<comment type="caution">
    <text evidence="3">The sequence shown here is derived from an EMBL/GenBank/DDBJ whole genome shotgun (WGS) entry which is preliminary data.</text>
</comment>
<reference evidence="4" key="1">
    <citation type="journal article" date="2019" name="Int. J. Syst. Evol. Microbiol.">
        <title>The Global Catalogue of Microorganisms (GCM) 10K type strain sequencing project: providing services to taxonomists for standard genome sequencing and annotation.</title>
        <authorList>
            <consortium name="The Broad Institute Genomics Platform"/>
            <consortium name="The Broad Institute Genome Sequencing Center for Infectious Disease"/>
            <person name="Wu L."/>
            <person name="Ma J."/>
        </authorList>
    </citation>
    <scope>NUCLEOTIDE SEQUENCE [LARGE SCALE GENOMIC DNA]</scope>
    <source>
        <strain evidence="4">CCM 2767</strain>
    </source>
</reference>
<accession>A0A8J3AN17</accession>
<dbReference type="EMBL" id="BMDI01000001">
    <property type="protein sequence ID" value="GGI15714.1"/>
    <property type="molecule type" value="Genomic_DNA"/>
</dbReference>
<keyword evidence="2" id="KW-0812">Transmembrane</keyword>
<protein>
    <submittedName>
        <fullName evidence="3">Uncharacterized protein</fullName>
    </submittedName>
</protein>
<sequence length="377" mass="42167">MSYLNATPQDLEEANHYWYELRAIMDTLVDLIHSDPDGDSSVDIASSITQVVTMLAYPPLAMPPASIDFLQSKADELKSMSMHLRGLPDIILMHRHEQRSKLYNVIEHAIGEIRGHITAALARLRDKQAHGPQLNMLESLKQQNDEQINRNRMLESVVSKLNDEIRSIKTSSEEIQAENKRLTDDLKSLRDESVQATIKDNTNEFVEMALAALETSRKDFGVYAACWSLAALITFGVGITLAFGFAVSGGRELIANKDIQWSLIAFFSVKGAIFVGLLVAIVKFCASQGRSYMHESLKSAERKHAIHYGKFYMSVFGTNAGADNVKEAFAHWNISTTSAFLSERERHIDRGDETRFAESMAGKLIEKIPTVQIDKTT</sequence>
<gene>
    <name evidence="3" type="ORF">GCM10008066_00280</name>
</gene>
<feature type="coiled-coil region" evidence="1">
    <location>
        <begin position="137"/>
        <end position="199"/>
    </location>
</feature>
<feature type="transmembrane region" description="Helical" evidence="2">
    <location>
        <begin position="220"/>
        <end position="247"/>
    </location>
</feature>
<keyword evidence="2" id="KW-1133">Transmembrane helix</keyword>
<evidence type="ECO:0000256" key="1">
    <source>
        <dbReference type="SAM" id="Coils"/>
    </source>
</evidence>
<evidence type="ECO:0000313" key="3">
    <source>
        <dbReference type="EMBL" id="GGI15714.1"/>
    </source>
</evidence>
<evidence type="ECO:0000256" key="2">
    <source>
        <dbReference type="SAM" id="Phobius"/>
    </source>
</evidence>
<keyword evidence="4" id="KW-1185">Reference proteome</keyword>
<proteinExistence type="predicted"/>
<dbReference type="RefSeq" id="WP_188379259.1">
    <property type="nucleotide sequence ID" value="NZ_BMDI01000001.1"/>
</dbReference>
<name>A0A8J3AN17_9BURK</name>
<feature type="transmembrane region" description="Helical" evidence="2">
    <location>
        <begin position="259"/>
        <end position="286"/>
    </location>
</feature>
<keyword evidence="1" id="KW-0175">Coiled coil</keyword>
<organism evidence="3 4">
    <name type="scientific">Oxalicibacterium faecigallinarum</name>
    <dbReference type="NCBI Taxonomy" id="573741"/>
    <lineage>
        <taxon>Bacteria</taxon>
        <taxon>Pseudomonadati</taxon>
        <taxon>Pseudomonadota</taxon>
        <taxon>Betaproteobacteria</taxon>
        <taxon>Burkholderiales</taxon>
        <taxon>Oxalobacteraceae</taxon>
        <taxon>Oxalicibacterium</taxon>
    </lineage>
</organism>
<dbReference type="AlphaFoldDB" id="A0A8J3AN17"/>
<evidence type="ECO:0000313" key="4">
    <source>
        <dbReference type="Proteomes" id="UP000642180"/>
    </source>
</evidence>
<dbReference type="Proteomes" id="UP000642180">
    <property type="component" value="Unassembled WGS sequence"/>
</dbReference>
<keyword evidence="2" id="KW-0472">Membrane</keyword>